<accession>A0A0D3MVC7</accession>
<organism evidence="1 2">
    <name type="scientific">Staphylococcus phage vB_SepM_ phiIPLA-C1C</name>
    <dbReference type="NCBI Taxonomy" id="1572704"/>
    <lineage>
        <taxon>Viruses</taxon>
        <taxon>Duplodnaviria</taxon>
        <taxon>Heunggongvirae</taxon>
        <taxon>Uroviricota</taxon>
        <taxon>Caudoviricetes</taxon>
        <taxon>Herelleviridae</taxon>
        <taxon>Twortvirinae</taxon>
        <taxon>Sepunavirus</taxon>
        <taxon>Sepunavirus IPLAC1C</taxon>
    </lineage>
</organism>
<dbReference type="Proteomes" id="UP000032689">
    <property type="component" value="Segment"/>
</dbReference>
<dbReference type="KEGG" id="vg:26640921"/>
<dbReference type="EMBL" id="KP027447">
    <property type="protein sequence ID" value="AJA42224.1"/>
    <property type="molecule type" value="Genomic_DNA"/>
</dbReference>
<name>A0A0D3MVC7_9CAUD</name>
<evidence type="ECO:0000313" key="2">
    <source>
        <dbReference type="Proteomes" id="UP000032689"/>
    </source>
</evidence>
<protein>
    <submittedName>
        <fullName evidence="1">Uncharacterized protein</fullName>
    </submittedName>
</protein>
<keyword evidence="2" id="KW-1185">Reference proteome</keyword>
<dbReference type="RefSeq" id="YP_009214504.1">
    <property type="nucleotide sequence ID" value="NC_028962.1"/>
</dbReference>
<sequence length="101" mass="11782">MKLTIRELQDKTNFLKYSKLSKTTKEDMVNYLADEEELKKIIKETVGDTIKKGNKKSVIDDICVEINEYIESTLSLYLDTEPLHLTLDEWSDHDTVDLEVE</sequence>
<dbReference type="GeneID" id="26640921"/>
<reference evidence="1 2" key="1">
    <citation type="journal article" date="2015" name="Appl. Environ. Microbiol.">
        <title>Two Phages, phiIPLA-RODI and phiIPLA-C1C, Lyse Mono- and Dual-Species Staphylococcal Biofilms.</title>
        <authorList>
            <person name="Gutierrez D."/>
            <person name="Vandenheuvel D."/>
            <person name="Martinez B."/>
            <person name="Rodriguez A."/>
            <person name="Lavigne R."/>
            <person name="Garcia P."/>
        </authorList>
    </citation>
    <scope>NUCLEOTIDE SEQUENCE [LARGE SCALE GENOMIC DNA]</scope>
</reference>
<evidence type="ECO:0000313" key="1">
    <source>
        <dbReference type="EMBL" id="AJA42224.1"/>
    </source>
</evidence>
<proteinExistence type="predicted"/>